<organism evidence="1 2">
    <name type="scientific">Penicillium angulare</name>
    <dbReference type="NCBI Taxonomy" id="116970"/>
    <lineage>
        <taxon>Eukaryota</taxon>
        <taxon>Fungi</taxon>
        <taxon>Dikarya</taxon>
        <taxon>Ascomycota</taxon>
        <taxon>Pezizomycotina</taxon>
        <taxon>Eurotiomycetes</taxon>
        <taxon>Eurotiomycetidae</taxon>
        <taxon>Eurotiales</taxon>
        <taxon>Aspergillaceae</taxon>
        <taxon>Penicillium</taxon>
    </lineage>
</organism>
<evidence type="ECO:0000313" key="1">
    <source>
        <dbReference type="EMBL" id="KAJ5114139.1"/>
    </source>
</evidence>
<gene>
    <name evidence="1" type="ORF">N7456_002673</name>
</gene>
<dbReference type="OrthoDB" id="4347733at2759"/>
<reference evidence="1" key="1">
    <citation type="submission" date="2022-11" db="EMBL/GenBank/DDBJ databases">
        <authorList>
            <person name="Petersen C."/>
        </authorList>
    </citation>
    <scope>NUCLEOTIDE SEQUENCE</scope>
    <source>
        <strain evidence="1">IBT 30069</strain>
    </source>
</reference>
<proteinExistence type="predicted"/>
<evidence type="ECO:0000313" key="2">
    <source>
        <dbReference type="Proteomes" id="UP001149165"/>
    </source>
</evidence>
<accession>A0A9W9G8Y5</accession>
<comment type="caution">
    <text evidence="1">The sequence shown here is derived from an EMBL/GenBank/DDBJ whole genome shotgun (WGS) entry which is preliminary data.</text>
</comment>
<reference evidence="1" key="2">
    <citation type="journal article" date="2023" name="IMA Fungus">
        <title>Comparative genomic study of the Penicillium genus elucidates a diverse pangenome and 15 lateral gene transfer events.</title>
        <authorList>
            <person name="Petersen C."/>
            <person name="Sorensen T."/>
            <person name="Nielsen M.R."/>
            <person name="Sondergaard T.E."/>
            <person name="Sorensen J.L."/>
            <person name="Fitzpatrick D.A."/>
            <person name="Frisvad J.C."/>
            <person name="Nielsen K.L."/>
        </authorList>
    </citation>
    <scope>NUCLEOTIDE SEQUENCE</scope>
    <source>
        <strain evidence="1">IBT 30069</strain>
    </source>
</reference>
<keyword evidence="2" id="KW-1185">Reference proteome</keyword>
<dbReference type="Proteomes" id="UP001149165">
    <property type="component" value="Unassembled WGS sequence"/>
</dbReference>
<protein>
    <submittedName>
        <fullName evidence="1">Uncharacterized protein</fullName>
    </submittedName>
</protein>
<name>A0A9W9G8Y5_9EURO</name>
<dbReference type="AlphaFoldDB" id="A0A9W9G8Y5"/>
<dbReference type="EMBL" id="JAPQKH010000002">
    <property type="protein sequence ID" value="KAJ5114139.1"/>
    <property type="molecule type" value="Genomic_DNA"/>
</dbReference>
<sequence length="133" mass="14931">MEASIRKFLDKRAKIVSALDEYGANVCEHGSRYYSDIATSLQSEICDIASLIITLSHTITLKSAHCSRERLSRIIACLTSFRETLVLYRDSDPGEVMELLYMVSRQVGRIRLMGVGDPYADGMDQHIKELNGT</sequence>